<organism evidence="1 2">
    <name type="scientific">Stenotrophomonas capsici</name>
    <dbReference type="NCBI Taxonomy" id="3110230"/>
    <lineage>
        <taxon>Bacteria</taxon>
        <taxon>Pseudomonadati</taxon>
        <taxon>Pseudomonadota</taxon>
        <taxon>Gammaproteobacteria</taxon>
        <taxon>Lysobacterales</taxon>
        <taxon>Lysobacteraceae</taxon>
        <taxon>Stenotrophomonas</taxon>
    </lineage>
</organism>
<keyword evidence="2" id="KW-1185">Reference proteome</keyword>
<dbReference type="CDD" id="cd00586">
    <property type="entry name" value="4HBT"/>
    <property type="match status" value="1"/>
</dbReference>
<protein>
    <submittedName>
        <fullName evidence="1">Thioesterase family protein</fullName>
    </submittedName>
</protein>
<gene>
    <name evidence="1" type="ORF">VA603_17600</name>
</gene>
<dbReference type="InterPro" id="IPR029069">
    <property type="entry name" value="HotDog_dom_sf"/>
</dbReference>
<reference evidence="1 2" key="1">
    <citation type="submission" date="2023-12" db="EMBL/GenBank/DDBJ databases">
        <title>Stenotrophomonas guangdongensis sp. nov., isolated from wilted pepper plants (Capsicum annuum).</title>
        <authorList>
            <person name="Qiu M."/>
            <person name="Li Y."/>
            <person name="Liu Q."/>
            <person name="Zhang X."/>
            <person name="Huang Y."/>
            <person name="Guo R."/>
            <person name="Hu M."/>
            <person name="Zhou J."/>
            <person name="Zhou X."/>
        </authorList>
    </citation>
    <scope>NUCLEOTIDE SEQUENCE [LARGE SCALE GENOMIC DNA]</scope>
    <source>
        <strain evidence="1 2">MH1</strain>
    </source>
</reference>
<dbReference type="PANTHER" id="PTHR12475:SF4">
    <property type="entry name" value="PROTEIN THEM6"/>
    <property type="match status" value="1"/>
</dbReference>
<comment type="caution">
    <text evidence="1">The sequence shown here is derived from an EMBL/GenBank/DDBJ whole genome shotgun (WGS) entry which is preliminary data.</text>
</comment>
<dbReference type="Pfam" id="PF13279">
    <property type="entry name" value="4HBT_2"/>
    <property type="match status" value="1"/>
</dbReference>
<dbReference type="Proteomes" id="UP001301653">
    <property type="component" value="Unassembled WGS sequence"/>
</dbReference>
<dbReference type="RefSeq" id="WP_323439588.1">
    <property type="nucleotide sequence ID" value="NZ_JAYFUH010000249.1"/>
</dbReference>
<dbReference type="Gene3D" id="3.10.129.10">
    <property type="entry name" value="Hotdog Thioesterase"/>
    <property type="match status" value="1"/>
</dbReference>
<evidence type="ECO:0000313" key="1">
    <source>
        <dbReference type="EMBL" id="MEA5669353.1"/>
    </source>
</evidence>
<dbReference type="SUPFAM" id="SSF54637">
    <property type="entry name" value="Thioesterase/thiol ester dehydrase-isomerase"/>
    <property type="match status" value="1"/>
</dbReference>
<accession>A0ABU5V998</accession>
<name>A0ABU5V998_9GAMM</name>
<dbReference type="PANTHER" id="PTHR12475">
    <property type="match status" value="1"/>
</dbReference>
<sequence length="180" mass="20443">MNLWFRLLHLLICSWFRPRLQAPTGVSRLQFRVLPNDIDLNLHMTNGRYWTIFDLGRLDLVLRTGLGKVAMRRKWAPIAGAGTIQFRRELKPFQRFTLETRMVGWVGGRILMEQRVLVGDDDKMATRALLITGMYDRRGRRFVTGEEVLQVLGVQDVASPPLGAAAQALLAADAALKLED</sequence>
<evidence type="ECO:0000313" key="2">
    <source>
        <dbReference type="Proteomes" id="UP001301653"/>
    </source>
</evidence>
<proteinExistence type="predicted"/>
<dbReference type="InterPro" id="IPR051490">
    <property type="entry name" value="THEM6_lcsJ_thioesterase"/>
</dbReference>
<dbReference type="EMBL" id="JAYFUH010000249">
    <property type="protein sequence ID" value="MEA5669353.1"/>
    <property type="molecule type" value="Genomic_DNA"/>
</dbReference>